<dbReference type="InterPro" id="IPR032675">
    <property type="entry name" value="LRR_dom_sf"/>
</dbReference>
<dbReference type="InterPro" id="IPR036047">
    <property type="entry name" value="F-box-like_dom_sf"/>
</dbReference>
<evidence type="ECO:0000313" key="1">
    <source>
        <dbReference type="EMBL" id="KAF7347401.1"/>
    </source>
</evidence>
<reference evidence="1" key="1">
    <citation type="submission" date="2020-05" db="EMBL/GenBank/DDBJ databases">
        <title>Mycena genomes resolve the evolution of fungal bioluminescence.</title>
        <authorList>
            <person name="Tsai I.J."/>
        </authorList>
    </citation>
    <scope>NUCLEOTIDE SEQUENCE</scope>
    <source>
        <strain evidence="1">CCC161011</strain>
    </source>
</reference>
<dbReference type="EMBL" id="JACAZI010000012">
    <property type="protein sequence ID" value="KAF7347401.1"/>
    <property type="molecule type" value="Genomic_DNA"/>
</dbReference>
<name>A0A8H6XVM4_9AGAR</name>
<accession>A0A8H6XVM4</accession>
<dbReference type="Gene3D" id="3.80.10.10">
    <property type="entry name" value="Ribonuclease Inhibitor"/>
    <property type="match status" value="1"/>
</dbReference>
<dbReference type="AlphaFoldDB" id="A0A8H6XVM4"/>
<keyword evidence="2" id="KW-1185">Reference proteome</keyword>
<proteinExistence type="predicted"/>
<organism evidence="1 2">
    <name type="scientific">Mycena venus</name>
    <dbReference type="NCBI Taxonomy" id="2733690"/>
    <lineage>
        <taxon>Eukaryota</taxon>
        <taxon>Fungi</taxon>
        <taxon>Dikarya</taxon>
        <taxon>Basidiomycota</taxon>
        <taxon>Agaricomycotina</taxon>
        <taxon>Agaricomycetes</taxon>
        <taxon>Agaricomycetidae</taxon>
        <taxon>Agaricales</taxon>
        <taxon>Marasmiineae</taxon>
        <taxon>Mycenaceae</taxon>
        <taxon>Mycena</taxon>
    </lineage>
</organism>
<comment type="caution">
    <text evidence="1">The sequence shown here is derived from an EMBL/GenBank/DDBJ whole genome shotgun (WGS) entry which is preliminary data.</text>
</comment>
<dbReference type="OrthoDB" id="3003543at2759"/>
<dbReference type="SUPFAM" id="SSF81383">
    <property type="entry name" value="F-box domain"/>
    <property type="match status" value="1"/>
</dbReference>
<evidence type="ECO:0000313" key="2">
    <source>
        <dbReference type="Proteomes" id="UP000620124"/>
    </source>
</evidence>
<dbReference type="Proteomes" id="UP000620124">
    <property type="component" value="Unassembled WGS sequence"/>
</dbReference>
<dbReference type="PANTHER" id="PTHR38926:SF72">
    <property type="entry name" value="IM:7136021-RELATED"/>
    <property type="match status" value="1"/>
</dbReference>
<dbReference type="PANTHER" id="PTHR38926">
    <property type="entry name" value="F-BOX DOMAIN CONTAINING PROTEIN, EXPRESSED"/>
    <property type="match status" value="1"/>
</dbReference>
<gene>
    <name evidence="1" type="ORF">MVEN_01495900</name>
</gene>
<protein>
    <recommendedName>
        <fullName evidence="3">F-box domain-containing protein</fullName>
    </recommendedName>
</protein>
<evidence type="ECO:0008006" key="3">
    <source>
        <dbReference type="Google" id="ProtNLM"/>
    </source>
</evidence>
<dbReference type="SUPFAM" id="SSF52047">
    <property type="entry name" value="RNI-like"/>
    <property type="match status" value="1"/>
</dbReference>
<sequence length="489" mass="54357">MSFRNNRVLDFLKKLWPHSHPRRQTHSCTAQISLKGPTSSAYINLLPSEILVAEIFPLILDGSESWPKSILVLAAVCVKWKSLVHSTPLLWSRCIPIRTWYLPGSGRPLSNGRLVKKYLTAVGTWLSRSAPLPIPVSLNWYNFQALDEFSRALSILISAAARWDSVCINAQSNTEAVTCAFRALARIPEGTFQSLTEVSLTVSHPRKNGAVEYAKPLLAFMSAPRLRSVRLFGVLPGNTDLVSMPWTQLTHLSISCPALSCLETLVKCLNVVSAFINCLWWDPSDGPTTLTTTTLRHLETLRMSVCPGLMDYLGHLNLPALRTLELFYPDDDDDMVWPFPESFRQFPLTSAPNLQHLKLSLYGQVLTSPDLCALLRCTPALTQLDLSGYICADNGLFDALSADVPRTQILVPRLEILRLYCAIDFDGGSLRAMIASRCQTEDACCVMPLQTILFKGVNLFGDNLDPVERDGLEIRLLDPSVLLHVPISQ</sequence>